<dbReference type="Proteomes" id="UP000824469">
    <property type="component" value="Unassembled WGS sequence"/>
</dbReference>
<sequence length="202" mass="24203">MKEFNFQVYQIPAFLLHQRMGKTTVFNCMRATVELQNSEMQNLWIDWCIVCKQNQELVEDNAQLLKELTTDREKSKLLMHEYKQISVMYKMKVMEIEEMVTKLLQQLVYAQETTTKDFVEKSTHREEPKHKFDQCKKSYGHTSCTTSILLYCLFDFHRKCSRFGTFITRNRKVVESCLKQTESLNEENTNYRMTCLTRRSDK</sequence>
<dbReference type="AlphaFoldDB" id="A0AA38F499"/>
<feature type="non-terminal residue" evidence="1">
    <location>
        <position position="202"/>
    </location>
</feature>
<evidence type="ECO:0000313" key="2">
    <source>
        <dbReference type="Proteomes" id="UP000824469"/>
    </source>
</evidence>
<gene>
    <name evidence="1" type="ORF">KI387_032803</name>
</gene>
<dbReference type="EMBL" id="JAHRHJ020003813">
    <property type="protein sequence ID" value="KAH9288686.1"/>
    <property type="molecule type" value="Genomic_DNA"/>
</dbReference>
<organism evidence="1 2">
    <name type="scientific">Taxus chinensis</name>
    <name type="common">Chinese yew</name>
    <name type="synonym">Taxus wallichiana var. chinensis</name>
    <dbReference type="NCBI Taxonomy" id="29808"/>
    <lineage>
        <taxon>Eukaryota</taxon>
        <taxon>Viridiplantae</taxon>
        <taxon>Streptophyta</taxon>
        <taxon>Embryophyta</taxon>
        <taxon>Tracheophyta</taxon>
        <taxon>Spermatophyta</taxon>
        <taxon>Pinopsida</taxon>
        <taxon>Pinidae</taxon>
        <taxon>Conifers II</taxon>
        <taxon>Cupressales</taxon>
        <taxon>Taxaceae</taxon>
        <taxon>Taxus</taxon>
    </lineage>
</organism>
<proteinExistence type="predicted"/>
<evidence type="ECO:0000313" key="1">
    <source>
        <dbReference type="EMBL" id="KAH9288686.1"/>
    </source>
</evidence>
<keyword evidence="2" id="KW-1185">Reference proteome</keyword>
<name>A0AA38F499_TAXCH</name>
<accession>A0AA38F499</accession>
<protein>
    <submittedName>
        <fullName evidence="1">Uncharacterized protein</fullName>
    </submittedName>
</protein>
<comment type="caution">
    <text evidence="1">The sequence shown here is derived from an EMBL/GenBank/DDBJ whole genome shotgun (WGS) entry which is preliminary data.</text>
</comment>
<reference evidence="1 2" key="1">
    <citation type="journal article" date="2021" name="Nat. Plants">
        <title>The Taxus genome provides insights into paclitaxel biosynthesis.</title>
        <authorList>
            <person name="Xiong X."/>
            <person name="Gou J."/>
            <person name="Liao Q."/>
            <person name="Li Y."/>
            <person name="Zhou Q."/>
            <person name="Bi G."/>
            <person name="Li C."/>
            <person name="Du R."/>
            <person name="Wang X."/>
            <person name="Sun T."/>
            <person name="Guo L."/>
            <person name="Liang H."/>
            <person name="Lu P."/>
            <person name="Wu Y."/>
            <person name="Zhang Z."/>
            <person name="Ro D.K."/>
            <person name="Shang Y."/>
            <person name="Huang S."/>
            <person name="Yan J."/>
        </authorList>
    </citation>
    <scope>NUCLEOTIDE SEQUENCE [LARGE SCALE GENOMIC DNA]</scope>
    <source>
        <strain evidence="1">Ta-2019</strain>
    </source>
</reference>